<dbReference type="SUPFAM" id="SSF54695">
    <property type="entry name" value="POZ domain"/>
    <property type="match status" value="1"/>
</dbReference>
<evidence type="ECO:0000256" key="3">
    <source>
        <dbReference type="ARBA" id="ARBA00021347"/>
    </source>
</evidence>
<name>A0ABQ7J4L9_9APIC</name>
<reference evidence="6 7" key="1">
    <citation type="journal article" date="2020" name="bioRxiv">
        <title>Metabolic contributions of an alphaproteobacterial endosymbiont in the apicomplexan Cardiosporidium cionae.</title>
        <authorList>
            <person name="Hunter E.S."/>
            <person name="Paight C.J."/>
            <person name="Lane C.E."/>
        </authorList>
    </citation>
    <scope>NUCLEOTIDE SEQUENCE [LARGE SCALE GENOMIC DNA]</scope>
    <source>
        <strain evidence="6">ESH_2018</strain>
    </source>
</reference>
<comment type="subcellular location">
    <subcellularLocation>
        <location evidence="1">Nucleus</location>
    </subcellularLocation>
</comment>
<gene>
    <name evidence="6" type="ORF">IE077_000296</name>
</gene>
<dbReference type="InterPro" id="IPR016073">
    <property type="entry name" value="Skp1_comp_POZ"/>
</dbReference>
<evidence type="ECO:0000256" key="2">
    <source>
        <dbReference type="ARBA" id="ARBA00009993"/>
    </source>
</evidence>
<organism evidence="6 7">
    <name type="scientific">Cardiosporidium cionae</name>
    <dbReference type="NCBI Taxonomy" id="476202"/>
    <lineage>
        <taxon>Eukaryota</taxon>
        <taxon>Sar</taxon>
        <taxon>Alveolata</taxon>
        <taxon>Apicomplexa</taxon>
        <taxon>Aconoidasida</taxon>
        <taxon>Nephromycida</taxon>
        <taxon>Cardiosporidium</taxon>
    </lineage>
</organism>
<evidence type="ECO:0000259" key="5">
    <source>
        <dbReference type="Pfam" id="PF03931"/>
    </source>
</evidence>
<dbReference type="InterPro" id="IPR011333">
    <property type="entry name" value="SKP1/BTB/POZ_sf"/>
</dbReference>
<comment type="similarity">
    <text evidence="2">Belongs to the SKP1 family.</text>
</comment>
<dbReference type="PANTHER" id="PTHR20648">
    <property type="entry name" value="ELONGIN-C"/>
    <property type="match status" value="1"/>
</dbReference>
<dbReference type="Gene3D" id="3.30.710.10">
    <property type="entry name" value="Potassium Channel Kv1.1, Chain A"/>
    <property type="match status" value="1"/>
</dbReference>
<dbReference type="Pfam" id="PF03931">
    <property type="entry name" value="Skp1_POZ"/>
    <property type="match status" value="1"/>
</dbReference>
<sequence>MGSATYIKEAELDNREEEIELISTEGICICIKREVAKQCECIDAMLRAHDCREASLRRVNFPTLSHRVLKKVVEYLHYKFQQSTSTDAPREFYIEDEILLELLIAADYLDV</sequence>
<dbReference type="SMART" id="SM00512">
    <property type="entry name" value="Skp1"/>
    <property type="match status" value="1"/>
</dbReference>
<dbReference type="InterPro" id="IPR039948">
    <property type="entry name" value="ELC1"/>
</dbReference>
<accession>A0ABQ7J4L9</accession>
<dbReference type="EMBL" id="JADAQX010001082">
    <property type="protein sequence ID" value="KAF8818373.1"/>
    <property type="molecule type" value="Genomic_DNA"/>
</dbReference>
<evidence type="ECO:0000313" key="7">
    <source>
        <dbReference type="Proteomes" id="UP000823046"/>
    </source>
</evidence>
<keyword evidence="4" id="KW-0539">Nucleus</keyword>
<evidence type="ECO:0000313" key="6">
    <source>
        <dbReference type="EMBL" id="KAF8818373.1"/>
    </source>
</evidence>
<evidence type="ECO:0000256" key="1">
    <source>
        <dbReference type="ARBA" id="ARBA00004123"/>
    </source>
</evidence>
<keyword evidence="7" id="KW-1185">Reference proteome</keyword>
<proteinExistence type="inferred from homology"/>
<feature type="domain" description="SKP1 component POZ" evidence="5">
    <location>
        <begin position="19"/>
        <end position="79"/>
    </location>
</feature>
<evidence type="ECO:0000256" key="4">
    <source>
        <dbReference type="ARBA" id="ARBA00023242"/>
    </source>
</evidence>
<dbReference type="Proteomes" id="UP000823046">
    <property type="component" value="Unassembled WGS sequence"/>
</dbReference>
<comment type="caution">
    <text evidence="6">The sequence shown here is derived from an EMBL/GenBank/DDBJ whole genome shotgun (WGS) entry which is preliminary data.</text>
</comment>
<protein>
    <recommendedName>
        <fullName evidence="3">Elongin-C</fullName>
    </recommendedName>
</protein>
<dbReference type="InterPro" id="IPR001232">
    <property type="entry name" value="SKP1-like"/>
</dbReference>